<accession>A0A9P9CY57</accession>
<protein>
    <recommendedName>
        <fullName evidence="3">Infection structure specific protein</fullName>
    </recommendedName>
</protein>
<dbReference type="OrthoDB" id="4960012at2759"/>
<evidence type="ECO:0008006" key="3">
    <source>
        <dbReference type="Google" id="ProtNLM"/>
    </source>
</evidence>
<comment type="caution">
    <text evidence="1">The sequence shown here is derived from an EMBL/GenBank/DDBJ whole genome shotgun (WGS) entry which is preliminary data.</text>
</comment>
<evidence type="ECO:0000313" key="2">
    <source>
        <dbReference type="Proteomes" id="UP000717696"/>
    </source>
</evidence>
<proteinExistence type="predicted"/>
<dbReference type="EMBL" id="JAGMUU010000075">
    <property type="protein sequence ID" value="KAH7109240.1"/>
    <property type="molecule type" value="Genomic_DNA"/>
</dbReference>
<evidence type="ECO:0000313" key="1">
    <source>
        <dbReference type="EMBL" id="KAH7109240.1"/>
    </source>
</evidence>
<dbReference type="Proteomes" id="UP000717696">
    <property type="component" value="Unassembled WGS sequence"/>
</dbReference>
<dbReference type="AlphaFoldDB" id="A0A9P9CY57"/>
<name>A0A9P9CY57_9HYPO</name>
<reference evidence="1" key="1">
    <citation type="journal article" date="2021" name="Nat. Commun.">
        <title>Genetic determinants of endophytism in the Arabidopsis root mycobiome.</title>
        <authorList>
            <person name="Mesny F."/>
            <person name="Miyauchi S."/>
            <person name="Thiergart T."/>
            <person name="Pickel B."/>
            <person name="Atanasova L."/>
            <person name="Karlsson M."/>
            <person name="Huettel B."/>
            <person name="Barry K.W."/>
            <person name="Haridas S."/>
            <person name="Chen C."/>
            <person name="Bauer D."/>
            <person name="Andreopoulos W."/>
            <person name="Pangilinan J."/>
            <person name="LaButti K."/>
            <person name="Riley R."/>
            <person name="Lipzen A."/>
            <person name="Clum A."/>
            <person name="Drula E."/>
            <person name="Henrissat B."/>
            <person name="Kohler A."/>
            <person name="Grigoriev I.V."/>
            <person name="Martin F.M."/>
            <person name="Hacquard S."/>
        </authorList>
    </citation>
    <scope>NUCLEOTIDE SEQUENCE</scope>
    <source>
        <strain evidence="1">MPI-CAGE-AT-0021</strain>
    </source>
</reference>
<sequence length="197" mass="20958">MLAAAAAAAINHVEVRQVNVVHVLEKLHVYPNAIVNYTLNKREEAALVARADRDECQSSVVDILKGAPTGDADLEDWAYSSTNPCSLYVPSSLSEDMMEYMTSYIVWAADAQDDVEDFNKECSQYVDGDVVDACPTPGTIFFTENNATETVALDSLVACITAGSGDDDEDNAAASRDRSLIAAVAAAVGVVGVMMAL</sequence>
<organism evidence="1 2">
    <name type="scientific">Dactylonectria estremocensis</name>
    <dbReference type="NCBI Taxonomy" id="1079267"/>
    <lineage>
        <taxon>Eukaryota</taxon>
        <taxon>Fungi</taxon>
        <taxon>Dikarya</taxon>
        <taxon>Ascomycota</taxon>
        <taxon>Pezizomycotina</taxon>
        <taxon>Sordariomycetes</taxon>
        <taxon>Hypocreomycetidae</taxon>
        <taxon>Hypocreales</taxon>
        <taxon>Nectriaceae</taxon>
        <taxon>Dactylonectria</taxon>
    </lineage>
</organism>
<gene>
    <name evidence="1" type="ORF">B0J13DRAFT_463026</name>
</gene>
<keyword evidence="2" id="KW-1185">Reference proteome</keyword>